<keyword evidence="2" id="KW-1185">Reference proteome</keyword>
<comment type="caution">
    <text evidence="1">The sequence shown here is derived from an EMBL/GenBank/DDBJ whole genome shotgun (WGS) entry which is preliminary data.</text>
</comment>
<dbReference type="InterPro" id="IPR007485">
    <property type="entry name" value="LPS_assembly_LptE"/>
</dbReference>
<name>A0A7W0C902_9BACT</name>
<protein>
    <submittedName>
        <fullName evidence="1">Outer membrane lipopolysaccharide assembly protein LptE/RlpB</fullName>
    </submittedName>
</protein>
<dbReference type="AlphaFoldDB" id="A0A7W0C902"/>
<sequence length="158" mass="16924">MAMLAAGCGYRLAGGGSLPGDVRRIAVETFTNRTGEIGIEAVITNDILYEITRTDKATISDKNRADAVLTGMIRSARSSSISHSAAHETSEERVTVVVDVRLVSTGGETLWSANGISASEEYAVASDNMGTEQNKKSAVAKLSGRLAQRIYYRMTDDF</sequence>
<organism evidence="1 2">
    <name type="scientific">Desulfosalsimonas propionicica</name>
    <dbReference type="NCBI Taxonomy" id="332175"/>
    <lineage>
        <taxon>Bacteria</taxon>
        <taxon>Pseudomonadati</taxon>
        <taxon>Thermodesulfobacteriota</taxon>
        <taxon>Desulfobacteria</taxon>
        <taxon>Desulfobacterales</taxon>
        <taxon>Desulfosalsimonadaceae</taxon>
        <taxon>Desulfosalsimonas</taxon>
    </lineage>
</organism>
<gene>
    <name evidence="1" type="ORF">HNR65_001712</name>
</gene>
<dbReference type="Proteomes" id="UP000525298">
    <property type="component" value="Unassembled WGS sequence"/>
</dbReference>
<dbReference type="EMBL" id="JACDUS010000004">
    <property type="protein sequence ID" value="MBA2881385.1"/>
    <property type="molecule type" value="Genomic_DNA"/>
</dbReference>
<dbReference type="Gene3D" id="3.30.160.150">
    <property type="entry name" value="Lipoprotein like domain"/>
    <property type="match status" value="1"/>
</dbReference>
<evidence type="ECO:0000313" key="2">
    <source>
        <dbReference type="Proteomes" id="UP000525298"/>
    </source>
</evidence>
<accession>A0A7W0C902</accession>
<reference evidence="1 2" key="1">
    <citation type="submission" date="2020-07" db="EMBL/GenBank/DDBJ databases">
        <title>Genomic Encyclopedia of Type Strains, Phase IV (KMG-IV): sequencing the most valuable type-strain genomes for metagenomic binning, comparative biology and taxonomic classification.</title>
        <authorList>
            <person name="Goeker M."/>
        </authorList>
    </citation>
    <scope>NUCLEOTIDE SEQUENCE [LARGE SCALE GENOMIC DNA]</scope>
    <source>
        <strain evidence="1 2">DSM 17721</strain>
    </source>
</reference>
<dbReference type="GO" id="GO:0019867">
    <property type="term" value="C:outer membrane"/>
    <property type="evidence" value="ECO:0007669"/>
    <property type="project" value="InterPro"/>
</dbReference>
<evidence type="ECO:0000313" key="1">
    <source>
        <dbReference type="EMBL" id="MBA2881385.1"/>
    </source>
</evidence>
<dbReference type="Pfam" id="PF04390">
    <property type="entry name" value="LptE"/>
    <property type="match status" value="1"/>
</dbReference>
<proteinExistence type="predicted"/>
<dbReference type="GO" id="GO:0043165">
    <property type="term" value="P:Gram-negative-bacterium-type cell outer membrane assembly"/>
    <property type="evidence" value="ECO:0007669"/>
    <property type="project" value="InterPro"/>
</dbReference>